<dbReference type="PANTHER" id="PTHR32382">
    <property type="entry name" value="FASCICLIN-LIKE ARABINOGALACTAN PROTEIN"/>
    <property type="match status" value="1"/>
</dbReference>
<keyword evidence="4" id="KW-0336">GPI-anchor</keyword>
<dbReference type="AlphaFoldDB" id="A0A834WPK2"/>
<dbReference type="InterPro" id="IPR036378">
    <property type="entry name" value="FAS1_dom_sf"/>
</dbReference>
<dbReference type="SUPFAM" id="SSF82153">
    <property type="entry name" value="FAS1 domain"/>
    <property type="match status" value="2"/>
</dbReference>
<evidence type="ECO:0000256" key="3">
    <source>
        <dbReference type="ARBA" id="ARBA00022475"/>
    </source>
</evidence>
<dbReference type="FunFam" id="2.30.180.10:FF:000008">
    <property type="entry name" value="Fasciclin-like arabinogalactan protein 10"/>
    <property type="match status" value="1"/>
</dbReference>
<dbReference type="EMBL" id="JAAIUW010000005">
    <property type="protein sequence ID" value="KAF7831275.1"/>
    <property type="molecule type" value="Genomic_DNA"/>
</dbReference>
<feature type="chain" id="PRO_5032669318" evidence="13">
    <location>
        <begin position="29"/>
        <end position="416"/>
    </location>
</feature>
<evidence type="ECO:0000256" key="1">
    <source>
        <dbReference type="ARBA" id="ARBA00004609"/>
    </source>
</evidence>
<name>A0A834WPK2_9FABA</name>
<dbReference type="PANTHER" id="PTHR32382:SF4">
    <property type="entry name" value="FASCICLIN-LIKE ARABINOGALACTAN PROTEIN 1"/>
    <property type="match status" value="1"/>
</dbReference>
<keyword evidence="10" id="KW-0449">Lipoprotein</keyword>
<evidence type="ECO:0000256" key="2">
    <source>
        <dbReference type="ARBA" id="ARBA00007843"/>
    </source>
</evidence>
<feature type="signal peptide" evidence="13">
    <location>
        <begin position="1"/>
        <end position="28"/>
    </location>
</feature>
<dbReference type="GO" id="GO:0098552">
    <property type="term" value="C:side of membrane"/>
    <property type="evidence" value="ECO:0007669"/>
    <property type="project" value="UniProtKB-KW"/>
</dbReference>
<evidence type="ECO:0000256" key="7">
    <source>
        <dbReference type="ARBA" id="ARBA00022974"/>
    </source>
</evidence>
<dbReference type="InterPro" id="IPR000782">
    <property type="entry name" value="FAS1_domain"/>
</dbReference>
<sequence>MQLRPMTSAAGTLLLAVLLLCSGSLTSAHNITRILAKHPEYSTFNHYLSITHLASEVDRRTTITVCAVDNAAMNELLSKHLSIYTIKNILSLHVLLDYFGAKKLHQITNGTALAATMFQSTGTAPGSSGFVNITDLRGGKVGFGAENNDGTLSAYFVKSVEEIPYNISVIQISKVLPSDVAEAPTPAPSQQNITAIMSKHGCKVFAETLLASDAEKTYMDTLDGGLTVFCPMDDAFKAFLPKYKNLTAAGKTALLEYHGVPVYQSLAMLKSNNGLLNTLATDGANKFDFTVQNEGEEVTLRTKITTAKITGTLIDEQPLAIYTIDKVLMPRELFKKAEAPTPAPAPAPEPAAADAPEAPKKKKKKAAAPADADSDAPADSPDDAADVTADDNGAVRFDGARYISVVAASVFGFLLL</sequence>
<dbReference type="Proteomes" id="UP000634136">
    <property type="component" value="Unassembled WGS sequence"/>
</dbReference>
<keyword evidence="5 13" id="KW-0732">Signal</keyword>
<keyword evidence="3" id="KW-1003">Cell membrane</keyword>
<evidence type="ECO:0000313" key="16">
    <source>
        <dbReference type="Proteomes" id="UP000634136"/>
    </source>
</evidence>
<dbReference type="GO" id="GO:0048364">
    <property type="term" value="P:root development"/>
    <property type="evidence" value="ECO:0007669"/>
    <property type="project" value="TreeGrafter"/>
</dbReference>
<evidence type="ECO:0000256" key="8">
    <source>
        <dbReference type="ARBA" id="ARBA00023136"/>
    </source>
</evidence>
<dbReference type="FunFam" id="2.30.180.10:FF:000010">
    <property type="entry name" value="Fasciclin-like arabinogalactan protein 2"/>
    <property type="match status" value="1"/>
</dbReference>
<evidence type="ECO:0000256" key="5">
    <source>
        <dbReference type="ARBA" id="ARBA00022729"/>
    </source>
</evidence>
<evidence type="ECO:0000256" key="11">
    <source>
        <dbReference type="ARBA" id="ARBA00024686"/>
    </source>
</evidence>
<feature type="domain" description="FAS1" evidence="14">
    <location>
        <begin position="28"/>
        <end position="176"/>
    </location>
</feature>
<evidence type="ECO:0000256" key="4">
    <source>
        <dbReference type="ARBA" id="ARBA00022622"/>
    </source>
</evidence>
<evidence type="ECO:0000313" key="15">
    <source>
        <dbReference type="EMBL" id="KAF7831275.1"/>
    </source>
</evidence>
<comment type="subcellular location">
    <subcellularLocation>
        <location evidence="1">Cell membrane</location>
        <topology evidence="1">Lipid-anchor</topology>
        <topology evidence="1">GPI-anchor</topology>
    </subcellularLocation>
</comment>
<comment type="function">
    <text evidence="11">May be a cell surface adhesion protein.</text>
</comment>
<dbReference type="GO" id="GO:0048367">
    <property type="term" value="P:shoot system development"/>
    <property type="evidence" value="ECO:0007669"/>
    <property type="project" value="TreeGrafter"/>
</dbReference>
<evidence type="ECO:0000256" key="12">
    <source>
        <dbReference type="SAM" id="MobiDB-lite"/>
    </source>
</evidence>
<evidence type="ECO:0000256" key="9">
    <source>
        <dbReference type="ARBA" id="ARBA00023180"/>
    </source>
</evidence>
<keyword evidence="6" id="KW-0677">Repeat</keyword>
<dbReference type="OrthoDB" id="682048at2759"/>
<evidence type="ECO:0000256" key="10">
    <source>
        <dbReference type="ARBA" id="ARBA00023288"/>
    </source>
</evidence>
<gene>
    <name evidence="15" type="ORF">G2W53_013608</name>
</gene>
<organism evidence="15 16">
    <name type="scientific">Senna tora</name>
    <dbReference type="NCBI Taxonomy" id="362788"/>
    <lineage>
        <taxon>Eukaryota</taxon>
        <taxon>Viridiplantae</taxon>
        <taxon>Streptophyta</taxon>
        <taxon>Embryophyta</taxon>
        <taxon>Tracheophyta</taxon>
        <taxon>Spermatophyta</taxon>
        <taxon>Magnoliopsida</taxon>
        <taxon>eudicotyledons</taxon>
        <taxon>Gunneridae</taxon>
        <taxon>Pentapetalae</taxon>
        <taxon>rosids</taxon>
        <taxon>fabids</taxon>
        <taxon>Fabales</taxon>
        <taxon>Fabaceae</taxon>
        <taxon>Caesalpinioideae</taxon>
        <taxon>Cassia clade</taxon>
        <taxon>Senna</taxon>
    </lineage>
</organism>
<dbReference type="InterPro" id="IPR033254">
    <property type="entry name" value="Plant_FLA"/>
</dbReference>
<accession>A0A834WPK2</accession>
<comment type="caution">
    <text evidence="15">The sequence shown here is derived from an EMBL/GenBank/DDBJ whole genome shotgun (WGS) entry which is preliminary data.</text>
</comment>
<keyword evidence="7" id="KW-0654">Proteoglycan</keyword>
<feature type="compositionally biased region" description="Acidic residues" evidence="12">
    <location>
        <begin position="372"/>
        <end position="389"/>
    </location>
</feature>
<dbReference type="Pfam" id="PF02469">
    <property type="entry name" value="Fasciclin"/>
    <property type="match status" value="2"/>
</dbReference>
<reference evidence="15" key="1">
    <citation type="submission" date="2020-09" db="EMBL/GenBank/DDBJ databases">
        <title>Genome-Enabled Discovery of Anthraquinone Biosynthesis in Senna tora.</title>
        <authorList>
            <person name="Kang S.-H."/>
            <person name="Pandey R.P."/>
            <person name="Lee C.-M."/>
            <person name="Sim J.-S."/>
            <person name="Jeong J.-T."/>
            <person name="Choi B.-S."/>
            <person name="Jung M."/>
            <person name="Ginzburg D."/>
            <person name="Zhao K."/>
            <person name="Won S.Y."/>
            <person name="Oh T.-J."/>
            <person name="Yu Y."/>
            <person name="Kim N.-H."/>
            <person name="Lee O.R."/>
            <person name="Lee T.-H."/>
            <person name="Bashyal P."/>
            <person name="Kim T.-S."/>
            <person name="Lee W.-H."/>
            <person name="Kawkins C."/>
            <person name="Kim C.-K."/>
            <person name="Kim J.S."/>
            <person name="Ahn B.O."/>
            <person name="Rhee S.Y."/>
            <person name="Sohng J.K."/>
        </authorList>
    </citation>
    <scope>NUCLEOTIDE SEQUENCE</scope>
    <source>
        <tissue evidence="15">Leaf</tissue>
    </source>
</reference>
<proteinExistence type="inferred from homology"/>
<evidence type="ECO:0000256" key="6">
    <source>
        <dbReference type="ARBA" id="ARBA00022737"/>
    </source>
</evidence>
<feature type="domain" description="FAS1" evidence="14">
    <location>
        <begin position="189"/>
        <end position="328"/>
    </location>
</feature>
<dbReference type="GO" id="GO:0005886">
    <property type="term" value="C:plasma membrane"/>
    <property type="evidence" value="ECO:0007669"/>
    <property type="project" value="UniProtKB-SubCell"/>
</dbReference>
<dbReference type="PROSITE" id="PS50213">
    <property type="entry name" value="FAS1"/>
    <property type="match status" value="2"/>
</dbReference>
<dbReference type="SMART" id="SM00554">
    <property type="entry name" value="FAS1"/>
    <property type="match status" value="2"/>
</dbReference>
<protein>
    <submittedName>
        <fullName evidence="15">Fasciclin-like arabinogalactan protein 1</fullName>
    </submittedName>
</protein>
<comment type="similarity">
    <text evidence="2">Belongs to the fasciclin-like AGP family.</text>
</comment>
<keyword evidence="16" id="KW-1185">Reference proteome</keyword>
<dbReference type="Gene3D" id="2.30.180.10">
    <property type="entry name" value="FAS1 domain"/>
    <property type="match status" value="2"/>
</dbReference>
<evidence type="ECO:0000259" key="14">
    <source>
        <dbReference type="PROSITE" id="PS50213"/>
    </source>
</evidence>
<keyword evidence="9" id="KW-0325">Glycoprotein</keyword>
<evidence type="ECO:0000256" key="13">
    <source>
        <dbReference type="SAM" id="SignalP"/>
    </source>
</evidence>
<feature type="region of interest" description="Disordered" evidence="12">
    <location>
        <begin position="338"/>
        <end position="391"/>
    </location>
</feature>
<keyword evidence="8" id="KW-0472">Membrane</keyword>